<dbReference type="HOGENOM" id="CLU_1332014_0_0_1"/>
<accession>A0A067SNK8</accession>
<sequence>MHFPTILLSSVALTTLHVSALQVLKRDIFETLLPRQTTAGPCDATCVPFQTSLNTCTTAACVCTNAVASTLQACVNCAVTASPTSAVISSAQTLVSAYENGCASFPIQTVTVPGGASATGAPKPTSTGPLATTISNDIPFPPVSSFSQVIIGPSTGSTTSPSTSSPSSSSPSGNSVPGLVSAARKDGVIKVAMTMVSVALGVVLGL</sequence>
<evidence type="ECO:0000256" key="1">
    <source>
        <dbReference type="SAM" id="MobiDB-lite"/>
    </source>
</evidence>
<keyword evidence="4" id="KW-1185">Reference proteome</keyword>
<feature type="compositionally biased region" description="Low complexity" evidence="1">
    <location>
        <begin position="154"/>
        <end position="173"/>
    </location>
</feature>
<organism evidence="3 4">
    <name type="scientific">Galerina marginata (strain CBS 339.88)</name>
    <dbReference type="NCBI Taxonomy" id="685588"/>
    <lineage>
        <taxon>Eukaryota</taxon>
        <taxon>Fungi</taxon>
        <taxon>Dikarya</taxon>
        <taxon>Basidiomycota</taxon>
        <taxon>Agaricomycotina</taxon>
        <taxon>Agaricomycetes</taxon>
        <taxon>Agaricomycetidae</taxon>
        <taxon>Agaricales</taxon>
        <taxon>Agaricineae</taxon>
        <taxon>Strophariaceae</taxon>
        <taxon>Galerina</taxon>
    </lineage>
</organism>
<evidence type="ECO:0000256" key="2">
    <source>
        <dbReference type="SAM" id="SignalP"/>
    </source>
</evidence>
<feature type="chain" id="PRO_5001649048" description="Extracellular membrane protein CFEM domain-containing protein" evidence="2">
    <location>
        <begin position="21"/>
        <end position="206"/>
    </location>
</feature>
<keyword evidence="2" id="KW-0732">Signal</keyword>
<dbReference type="AlphaFoldDB" id="A0A067SNK8"/>
<protein>
    <recommendedName>
        <fullName evidence="5">Extracellular membrane protein CFEM domain-containing protein</fullName>
    </recommendedName>
</protein>
<feature type="region of interest" description="Disordered" evidence="1">
    <location>
        <begin position="154"/>
        <end position="178"/>
    </location>
</feature>
<proteinExistence type="predicted"/>
<dbReference type="OrthoDB" id="3062033at2759"/>
<dbReference type="Proteomes" id="UP000027222">
    <property type="component" value="Unassembled WGS sequence"/>
</dbReference>
<evidence type="ECO:0000313" key="4">
    <source>
        <dbReference type="Proteomes" id="UP000027222"/>
    </source>
</evidence>
<gene>
    <name evidence="3" type="ORF">GALMADRAFT_229586</name>
</gene>
<evidence type="ECO:0000313" key="3">
    <source>
        <dbReference type="EMBL" id="KDR71627.1"/>
    </source>
</evidence>
<dbReference type="EMBL" id="KL142392">
    <property type="protein sequence ID" value="KDR71627.1"/>
    <property type="molecule type" value="Genomic_DNA"/>
</dbReference>
<evidence type="ECO:0008006" key="5">
    <source>
        <dbReference type="Google" id="ProtNLM"/>
    </source>
</evidence>
<reference evidence="4" key="1">
    <citation type="journal article" date="2014" name="Proc. Natl. Acad. Sci. U.S.A.">
        <title>Extensive sampling of basidiomycete genomes demonstrates inadequacy of the white-rot/brown-rot paradigm for wood decay fungi.</title>
        <authorList>
            <person name="Riley R."/>
            <person name="Salamov A.A."/>
            <person name="Brown D.W."/>
            <person name="Nagy L.G."/>
            <person name="Floudas D."/>
            <person name="Held B.W."/>
            <person name="Levasseur A."/>
            <person name="Lombard V."/>
            <person name="Morin E."/>
            <person name="Otillar R."/>
            <person name="Lindquist E.A."/>
            <person name="Sun H."/>
            <person name="LaButti K.M."/>
            <person name="Schmutz J."/>
            <person name="Jabbour D."/>
            <person name="Luo H."/>
            <person name="Baker S.E."/>
            <person name="Pisabarro A.G."/>
            <person name="Walton J.D."/>
            <person name="Blanchette R.A."/>
            <person name="Henrissat B."/>
            <person name="Martin F."/>
            <person name="Cullen D."/>
            <person name="Hibbett D.S."/>
            <person name="Grigoriev I.V."/>
        </authorList>
    </citation>
    <scope>NUCLEOTIDE SEQUENCE [LARGE SCALE GENOMIC DNA]</scope>
    <source>
        <strain evidence="4">CBS 339.88</strain>
    </source>
</reference>
<name>A0A067SNK8_GALM3</name>
<feature type="signal peptide" evidence="2">
    <location>
        <begin position="1"/>
        <end position="20"/>
    </location>
</feature>